<keyword evidence="3" id="KW-1185">Reference proteome</keyword>
<evidence type="ECO:0000256" key="1">
    <source>
        <dbReference type="SAM" id="MobiDB-lite"/>
    </source>
</evidence>
<accession>A0A917H9J8</accession>
<name>A0A917H9J8_9BACT</name>
<gene>
    <name evidence="2" type="ORF">GCM10011585_12810</name>
</gene>
<dbReference type="Proteomes" id="UP000647241">
    <property type="component" value="Unassembled WGS sequence"/>
</dbReference>
<reference evidence="2" key="1">
    <citation type="journal article" date="2014" name="Int. J. Syst. Evol. Microbiol.">
        <title>Complete genome sequence of Corynebacterium casei LMG S-19264T (=DSM 44701T), isolated from a smear-ripened cheese.</title>
        <authorList>
            <consortium name="US DOE Joint Genome Institute (JGI-PGF)"/>
            <person name="Walter F."/>
            <person name="Albersmeier A."/>
            <person name="Kalinowski J."/>
            <person name="Ruckert C."/>
        </authorList>
    </citation>
    <scope>NUCLEOTIDE SEQUENCE</scope>
    <source>
        <strain evidence="2">CGMCC 1.12997</strain>
    </source>
</reference>
<dbReference type="Gene3D" id="1.10.10.60">
    <property type="entry name" value="Homeodomain-like"/>
    <property type="match status" value="1"/>
</dbReference>
<comment type="caution">
    <text evidence="2">The sequence shown here is derived from an EMBL/GenBank/DDBJ whole genome shotgun (WGS) entry which is preliminary data.</text>
</comment>
<dbReference type="AlphaFoldDB" id="A0A917H9J8"/>
<dbReference type="RefSeq" id="WP_188553374.1">
    <property type="nucleotide sequence ID" value="NZ_BMGT01000002.1"/>
</dbReference>
<feature type="region of interest" description="Disordered" evidence="1">
    <location>
        <begin position="134"/>
        <end position="172"/>
    </location>
</feature>
<proteinExistence type="predicted"/>
<protein>
    <submittedName>
        <fullName evidence="2">Uncharacterized protein</fullName>
    </submittedName>
</protein>
<dbReference type="EMBL" id="BMGT01000002">
    <property type="protein sequence ID" value="GGG71985.1"/>
    <property type="molecule type" value="Genomic_DNA"/>
</dbReference>
<evidence type="ECO:0000313" key="2">
    <source>
        <dbReference type="EMBL" id="GGG71985.1"/>
    </source>
</evidence>
<organism evidence="2 3">
    <name type="scientific">Edaphobacter dinghuensis</name>
    <dbReference type="NCBI Taxonomy" id="1560005"/>
    <lineage>
        <taxon>Bacteria</taxon>
        <taxon>Pseudomonadati</taxon>
        <taxon>Acidobacteriota</taxon>
        <taxon>Terriglobia</taxon>
        <taxon>Terriglobales</taxon>
        <taxon>Acidobacteriaceae</taxon>
        <taxon>Edaphobacter</taxon>
    </lineage>
</organism>
<evidence type="ECO:0000313" key="3">
    <source>
        <dbReference type="Proteomes" id="UP000647241"/>
    </source>
</evidence>
<reference evidence="2" key="2">
    <citation type="submission" date="2020-09" db="EMBL/GenBank/DDBJ databases">
        <authorList>
            <person name="Sun Q."/>
            <person name="Zhou Y."/>
        </authorList>
    </citation>
    <scope>NUCLEOTIDE SEQUENCE</scope>
    <source>
        <strain evidence="2">CGMCC 1.12997</strain>
    </source>
</reference>
<sequence>MNQIGRHTGKRKQWNRAVEALLLTTTSRDAAKAAGISETTLYRYLNDGSFRAMYNEAKRRMLDGTINKLRLASSGAVDVLEAIAHDPASPQSARVAAAKTLLEMAVRCGAIEEIEQRLLELEASNAKVIEGVRSEQDGLATPDSEVGESNWRGREVDNAGWNGAHDAATDNV</sequence>